<gene>
    <name evidence="2" type="ORF">FDG31_00500</name>
</gene>
<reference evidence="2 3" key="1">
    <citation type="submission" date="2019-04" db="EMBL/GenBank/DDBJ databases">
        <title>Genome sequencing of Clostridium botulinum Groups I-IV and Clostridium butyricum.</title>
        <authorList>
            <person name="Brunt J."/>
            <person name="Van Vliet A.H.M."/>
            <person name="Stringer S.C."/>
            <person name="Carter A.T."/>
            <person name="Peck M.W."/>
        </authorList>
    </citation>
    <scope>NUCLEOTIDE SEQUENCE [LARGE SCALE GENOMIC DNA]</scope>
    <source>
        <strain evidence="2 3">BL81</strain>
    </source>
</reference>
<protein>
    <submittedName>
        <fullName evidence="2">Endopeptidase</fullName>
    </submittedName>
</protein>
<name>A0A6B4JJ33_CLOBO</name>
<organism evidence="2 3">
    <name type="scientific">Clostridium botulinum</name>
    <dbReference type="NCBI Taxonomy" id="1491"/>
    <lineage>
        <taxon>Bacteria</taxon>
        <taxon>Bacillati</taxon>
        <taxon>Bacillota</taxon>
        <taxon>Clostridia</taxon>
        <taxon>Eubacteriales</taxon>
        <taxon>Clostridiaceae</taxon>
        <taxon>Clostridium</taxon>
    </lineage>
</organism>
<dbReference type="InterPro" id="IPR010572">
    <property type="entry name" value="Tail_dom"/>
</dbReference>
<dbReference type="EMBL" id="SXFB01000001">
    <property type="protein sequence ID" value="NFV24662.1"/>
    <property type="molecule type" value="Genomic_DNA"/>
</dbReference>
<sequence>MEVLLDKEGLYKNITRDCIITAPTPEFNREPQAYRIYDTVKNMSSNTMTVYARHIFFDLNKKVIFNKNVQGNGQQVLPKILEDTKFNGHSASNITDIRQYKMRNIINVINGNEEDSFLNIWGGEIECNNYNLNIPLRRGKDRGIRVSFGYNLEDIEEEINVDEVVTRIYPYSGDLVLSGNTPYVDSPLVTKYSEVYEQAIEMSDIKVKENAEDKEGFDTRKQAEAEMIKRCKKLFDEGADKIKANYKVKMQDLSKTTEYKKLGYDKLEKICLGDTVHCYNKNINIEVSARCISYDWDIVNEEFIEIELGQFLSNYIDNNLSDLDNLYKKIVMTEQFITLRVDSLDNKLHAEIKITADQIRSEVVNTKKELESSIIQTTSEIRSEVKDVKHDLSSEIDQQADKISAVVQEGDSSGSWELKQDVFRVAFNKAGGKKTEITGEGLAVYDGGLSVYDRKNNLVFNVLSDGTVRLGNINVQDITINKTGKSSGFYNALSHMDEMWIKDVGIGKLVIDSKAFRISDDDFGNGYNLWQYIKKCLQYYKLI</sequence>
<dbReference type="InterPro" id="IPR007119">
    <property type="entry name" value="Phage_tail_spike_N"/>
</dbReference>
<dbReference type="NCBIfam" id="TIGR01665">
    <property type="entry name" value="put_anti_recept"/>
    <property type="match status" value="1"/>
</dbReference>
<evidence type="ECO:0000259" key="1">
    <source>
        <dbReference type="Pfam" id="PF06605"/>
    </source>
</evidence>
<evidence type="ECO:0000313" key="2">
    <source>
        <dbReference type="EMBL" id="NFV24662.1"/>
    </source>
</evidence>
<accession>A0A6B4JJ33</accession>
<feature type="domain" description="Tail spike" evidence="1">
    <location>
        <begin position="115"/>
        <end position="312"/>
    </location>
</feature>
<dbReference type="Proteomes" id="UP000486903">
    <property type="component" value="Unassembled WGS sequence"/>
</dbReference>
<comment type="caution">
    <text evidence="2">The sequence shown here is derived from an EMBL/GenBank/DDBJ whole genome shotgun (WGS) entry which is preliminary data.</text>
</comment>
<dbReference type="Pfam" id="PF06605">
    <property type="entry name" value="Prophage_tail"/>
    <property type="match status" value="1"/>
</dbReference>
<proteinExistence type="predicted"/>
<dbReference type="AlphaFoldDB" id="A0A6B4JJ33"/>
<evidence type="ECO:0000313" key="3">
    <source>
        <dbReference type="Proteomes" id="UP000486903"/>
    </source>
</evidence>